<dbReference type="Gene3D" id="3.40.50.150">
    <property type="entry name" value="Vaccinia Virus protein VP39"/>
    <property type="match status" value="1"/>
</dbReference>
<dbReference type="Proteomes" id="UP000195437">
    <property type="component" value="Chromosome"/>
</dbReference>
<dbReference type="InterPro" id="IPR002877">
    <property type="entry name" value="RNA_MeTrfase_FtsJ_dom"/>
</dbReference>
<evidence type="ECO:0000313" key="2">
    <source>
        <dbReference type="EMBL" id="ARU59708.1"/>
    </source>
</evidence>
<dbReference type="CDD" id="cd02440">
    <property type="entry name" value="AdoMet_MTases"/>
    <property type="match status" value="1"/>
</dbReference>
<dbReference type="AlphaFoldDB" id="A0A1Y0IGV9"/>
<keyword evidence="2" id="KW-0489">Methyltransferase</keyword>
<dbReference type="OrthoDB" id="154490at2"/>
<proteinExistence type="predicted"/>
<dbReference type="GO" id="GO:0008168">
    <property type="term" value="F:methyltransferase activity"/>
    <property type="evidence" value="ECO:0007669"/>
    <property type="project" value="UniProtKB-KW"/>
</dbReference>
<sequence length="344" mass="38641">MTSSRFIGSANFGFAQYAQEEIRRLFPGVKFRYLEAGEVFLIDAPAPAEEVTAALLEHEPIFLRHIQPVQHELPLGKTADDLMRLIQFMQELRPFAAGEKVAVQARKVKEVKFAYTPFGVKDALDPILEQEQSVEPVVRGADKIISVYLTDGTCYFGISTPYENLSDWNGGMVRYRKEEEQVSRAKFKLLEAEERFHLDLSQFRSALDIGAAPGGWTSLLLERDLQVTAVDPGALHPSLSGHPNLTILQKNAGDVVFAEGAFDLLVCDMSWSPKQMSKLVAELLPALETGGVAVITVKLMHKKPFQTVRETLENLEPQLVLLKAKQLFHNREELTLYLMKEEEL</sequence>
<keyword evidence="3" id="KW-1185">Reference proteome</keyword>
<gene>
    <name evidence="2" type="ORF">CBW65_00600</name>
</gene>
<accession>A0A1Y0IGV9</accession>
<dbReference type="KEGG" id="tum:CBW65_00600"/>
<reference evidence="3" key="1">
    <citation type="submission" date="2017-05" db="EMBL/GenBank/DDBJ databases">
        <authorList>
            <person name="Sung H."/>
        </authorList>
    </citation>
    <scope>NUCLEOTIDE SEQUENCE [LARGE SCALE GENOMIC DNA]</scope>
    <source>
        <strain evidence="3">AR23208</strain>
    </source>
</reference>
<dbReference type="RefSeq" id="WP_087455096.1">
    <property type="nucleotide sequence ID" value="NZ_CP021434.1"/>
</dbReference>
<dbReference type="GO" id="GO:0032259">
    <property type="term" value="P:methylation"/>
    <property type="evidence" value="ECO:0007669"/>
    <property type="project" value="UniProtKB-KW"/>
</dbReference>
<evidence type="ECO:0000313" key="3">
    <source>
        <dbReference type="Proteomes" id="UP000195437"/>
    </source>
</evidence>
<name>A0A1Y0IGV9_9BACL</name>
<keyword evidence="2" id="KW-0808">Transferase</keyword>
<dbReference type="Pfam" id="PF01728">
    <property type="entry name" value="FtsJ"/>
    <property type="match status" value="1"/>
</dbReference>
<evidence type="ECO:0000259" key="1">
    <source>
        <dbReference type="Pfam" id="PF01728"/>
    </source>
</evidence>
<dbReference type="SUPFAM" id="SSF53335">
    <property type="entry name" value="S-adenosyl-L-methionine-dependent methyltransferases"/>
    <property type="match status" value="1"/>
</dbReference>
<feature type="domain" description="Ribosomal RNA methyltransferase FtsJ" evidence="1">
    <location>
        <begin position="182"/>
        <end position="271"/>
    </location>
</feature>
<dbReference type="EMBL" id="CP021434">
    <property type="protein sequence ID" value="ARU59708.1"/>
    <property type="molecule type" value="Genomic_DNA"/>
</dbReference>
<protein>
    <submittedName>
        <fullName evidence="2">SAM-dependent methyltransferase</fullName>
    </submittedName>
</protein>
<dbReference type="PANTHER" id="PTHR37524:SF2">
    <property type="entry name" value="RIBOSOMAL RNA METHYLTRANSFERASE FTSJ DOMAIN-CONTAINING PROTEIN"/>
    <property type="match status" value="1"/>
</dbReference>
<dbReference type="PANTHER" id="PTHR37524">
    <property type="entry name" value="RIBOSOMAL RNA LARGE SUBUNIT METHYLTRANSFERASE M"/>
    <property type="match status" value="1"/>
</dbReference>
<organism evidence="2 3">
    <name type="scientific">Tumebacillus avium</name>
    <dbReference type="NCBI Taxonomy" id="1903704"/>
    <lineage>
        <taxon>Bacteria</taxon>
        <taxon>Bacillati</taxon>
        <taxon>Bacillota</taxon>
        <taxon>Bacilli</taxon>
        <taxon>Bacillales</taxon>
        <taxon>Alicyclobacillaceae</taxon>
        <taxon>Tumebacillus</taxon>
    </lineage>
</organism>
<dbReference type="InterPro" id="IPR029063">
    <property type="entry name" value="SAM-dependent_MTases_sf"/>
</dbReference>